<organism evidence="1 2">
    <name type="scientific">Dreissena polymorpha</name>
    <name type="common">Zebra mussel</name>
    <name type="synonym">Mytilus polymorpha</name>
    <dbReference type="NCBI Taxonomy" id="45954"/>
    <lineage>
        <taxon>Eukaryota</taxon>
        <taxon>Metazoa</taxon>
        <taxon>Spiralia</taxon>
        <taxon>Lophotrochozoa</taxon>
        <taxon>Mollusca</taxon>
        <taxon>Bivalvia</taxon>
        <taxon>Autobranchia</taxon>
        <taxon>Heteroconchia</taxon>
        <taxon>Euheterodonta</taxon>
        <taxon>Imparidentia</taxon>
        <taxon>Neoheterodontei</taxon>
        <taxon>Myida</taxon>
        <taxon>Dreissenoidea</taxon>
        <taxon>Dreissenidae</taxon>
        <taxon>Dreissena</taxon>
    </lineage>
</organism>
<accession>A0A9D4S284</accession>
<keyword evidence="2" id="KW-1185">Reference proteome</keyword>
<reference evidence="1" key="1">
    <citation type="journal article" date="2019" name="bioRxiv">
        <title>The Genome of the Zebra Mussel, Dreissena polymorpha: A Resource for Invasive Species Research.</title>
        <authorList>
            <person name="McCartney M.A."/>
            <person name="Auch B."/>
            <person name="Kono T."/>
            <person name="Mallez S."/>
            <person name="Zhang Y."/>
            <person name="Obille A."/>
            <person name="Becker A."/>
            <person name="Abrahante J.E."/>
            <person name="Garbe J."/>
            <person name="Badalamenti J.P."/>
            <person name="Herman A."/>
            <person name="Mangelson H."/>
            <person name="Liachko I."/>
            <person name="Sullivan S."/>
            <person name="Sone E.D."/>
            <person name="Koren S."/>
            <person name="Silverstein K.A.T."/>
            <person name="Beckman K.B."/>
            <person name="Gohl D.M."/>
        </authorList>
    </citation>
    <scope>NUCLEOTIDE SEQUENCE</scope>
    <source>
        <strain evidence="1">Duluth1</strain>
        <tissue evidence="1">Whole animal</tissue>
    </source>
</reference>
<dbReference type="Proteomes" id="UP000828390">
    <property type="component" value="Unassembled WGS sequence"/>
</dbReference>
<dbReference type="AlphaFoldDB" id="A0A9D4S284"/>
<reference evidence="1" key="2">
    <citation type="submission" date="2020-11" db="EMBL/GenBank/DDBJ databases">
        <authorList>
            <person name="McCartney M.A."/>
            <person name="Auch B."/>
            <person name="Kono T."/>
            <person name="Mallez S."/>
            <person name="Becker A."/>
            <person name="Gohl D.M."/>
            <person name="Silverstein K.A.T."/>
            <person name="Koren S."/>
            <person name="Bechman K.B."/>
            <person name="Herman A."/>
            <person name="Abrahante J.E."/>
            <person name="Garbe J."/>
        </authorList>
    </citation>
    <scope>NUCLEOTIDE SEQUENCE</scope>
    <source>
        <strain evidence="1">Duluth1</strain>
        <tissue evidence="1">Whole animal</tissue>
    </source>
</reference>
<gene>
    <name evidence="1" type="ORF">DPMN_011777</name>
</gene>
<proteinExistence type="predicted"/>
<name>A0A9D4S284_DREPO</name>
<evidence type="ECO:0000313" key="2">
    <source>
        <dbReference type="Proteomes" id="UP000828390"/>
    </source>
</evidence>
<dbReference type="EMBL" id="JAIWYP010000001">
    <property type="protein sequence ID" value="KAH3887758.1"/>
    <property type="molecule type" value="Genomic_DNA"/>
</dbReference>
<protein>
    <submittedName>
        <fullName evidence="1">Uncharacterized protein</fullName>
    </submittedName>
</protein>
<sequence>MNKNDRLTDSELRKEAKERQVKLRNGNFRFLVRGSIGNGKIIKVKIQNTVKEEPSLEAA</sequence>
<comment type="caution">
    <text evidence="1">The sequence shown here is derived from an EMBL/GenBank/DDBJ whole genome shotgun (WGS) entry which is preliminary data.</text>
</comment>
<evidence type="ECO:0000313" key="1">
    <source>
        <dbReference type="EMBL" id="KAH3887758.1"/>
    </source>
</evidence>